<evidence type="ECO:0000313" key="1">
    <source>
        <dbReference type="EMBL" id="KAK8508983.1"/>
    </source>
</evidence>
<accession>A0ABR2BP94</accession>
<evidence type="ECO:0000313" key="2">
    <source>
        <dbReference type="Proteomes" id="UP001472677"/>
    </source>
</evidence>
<keyword evidence="2" id="KW-1185">Reference proteome</keyword>
<proteinExistence type="predicted"/>
<comment type="caution">
    <text evidence="1">The sequence shown here is derived from an EMBL/GenBank/DDBJ whole genome shotgun (WGS) entry which is preliminary data.</text>
</comment>
<name>A0ABR2BP94_9ROSI</name>
<gene>
    <name evidence="1" type="ORF">V6N12_016827</name>
</gene>
<organism evidence="1 2">
    <name type="scientific">Hibiscus sabdariffa</name>
    <name type="common">roselle</name>
    <dbReference type="NCBI Taxonomy" id="183260"/>
    <lineage>
        <taxon>Eukaryota</taxon>
        <taxon>Viridiplantae</taxon>
        <taxon>Streptophyta</taxon>
        <taxon>Embryophyta</taxon>
        <taxon>Tracheophyta</taxon>
        <taxon>Spermatophyta</taxon>
        <taxon>Magnoliopsida</taxon>
        <taxon>eudicotyledons</taxon>
        <taxon>Gunneridae</taxon>
        <taxon>Pentapetalae</taxon>
        <taxon>rosids</taxon>
        <taxon>malvids</taxon>
        <taxon>Malvales</taxon>
        <taxon>Malvaceae</taxon>
        <taxon>Malvoideae</taxon>
        <taxon>Hibiscus</taxon>
    </lineage>
</organism>
<sequence length="97" mass="10747">MDILKDESYAGSSGLTFCTLNKSCIKHITEDILQLLPSSVFWFWSLPQTKSAFVFFQNVSSPQVYQLSSSCNSSTHGDNDDSFLKLELSLVAMAVTV</sequence>
<reference evidence="1 2" key="1">
    <citation type="journal article" date="2024" name="G3 (Bethesda)">
        <title>Genome assembly of Hibiscus sabdariffa L. provides insights into metabolisms of medicinal natural products.</title>
        <authorList>
            <person name="Kim T."/>
        </authorList>
    </citation>
    <scope>NUCLEOTIDE SEQUENCE [LARGE SCALE GENOMIC DNA]</scope>
    <source>
        <strain evidence="1">TK-2024</strain>
        <tissue evidence="1">Old leaves</tissue>
    </source>
</reference>
<dbReference type="EMBL" id="JBBPBM010000095">
    <property type="protein sequence ID" value="KAK8508983.1"/>
    <property type="molecule type" value="Genomic_DNA"/>
</dbReference>
<protein>
    <submittedName>
        <fullName evidence="1">Uncharacterized protein</fullName>
    </submittedName>
</protein>
<dbReference type="Proteomes" id="UP001472677">
    <property type="component" value="Unassembled WGS sequence"/>
</dbReference>